<accession>A0A1D1VX07</accession>
<dbReference type="EMBL" id="BDGG01000009">
    <property type="protein sequence ID" value="GAV03139.1"/>
    <property type="molecule type" value="Genomic_DNA"/>
</dbReference>
<gene>
    <name evidence="2" type="primary">RvY_13613-1</name>
    <name evidence="2" type="synonym">RvY_13613.1</name>
    <name evidence="2" type="ORF">RvY_13613</name>
</gene>
<dbReference type="AlphaFoldDB" id="A0A1D1VX07"/>
<comment type="caution">
    <text evidence="2">The sequence shown here is derived from an EMBL/GenBank/DDBJ whole genome shotgun (WGS) entry which is preliminary data.</text>
</comment>
<keyword evidence="1" id="KW-0812">Transmembrane</keyword>
<sequence length="253" mass="27385">MQPAGLESRAVLCTFNDLKMKRLLLHATLTHFLIGLTVLVLSILLGSTVTEALLAVWAIFCGVIGLCALLAFRSRVSYQNTSISFTRIWLQVYLVMTGMAVWLAVATVVHGAIVLSTGAHPIIKEIGYRMEAMDYVRTSLSVWLIVMGCSNIVLGLIAAVADLVLIKKVMDALRSQPKELPAPVTGAQVFTEAPPHYSNVSFSNQNFEGGETVRNSVPDYAKAIQMEVAPPSYEVAVATVVELPPVNEKVALS</sequence>
<feature type="transmembrane region" description="Helical" evidence="1">
    <location>
        <begin position="52"/>
        <end position="72"/>
    </location>
</feature>
<dbReference type="Proteomes" id="UP000186922">
    <property type="component" value="Unassembled WGS sequence"/>
</dbReference>
<reference evidence="2 3" key="1">
    <citation type="journal article" date="2016" name="Nat. Commun.">
        <title>Extremotolerant tardigrade genome and improved radiotolerance of human cultured cells by tardigrade-unique protein.</title>
        <authorList>
            <person name="Hashimoto T."/>
            <person name="Horikawa D.D."/>
            <person name="Saito Y."/>
            <person name="Kuwahara H."/>
            <person name="Kozuka-Hata H."/>
            <person name="Shin-I T."/>
            <person name="Minakuchi Y."/>
            <person name="Ohishi K."/>
            <person name="Motoyama A."/>
            <person name="Aizu T."/>
            <person name="Enomoto A."/>
            <person name="Kondo K."/>
            <person name="Tanaka S."/>
            <person name="Hara Y."/>
            <person name="Koshikawa S."/>
            <person name="Sagara H."/>
            <person name="Miura T."/>
            <person name="Yokobori S."/>
            <person name="Miyagawa K."/>
            <person name="Suzuki Y."/>
            <person name="Kubo T."/>
            <person name="Oyama M."/>
            <person name="Kohara Y."/>
            <person name="Fujiyama A."/>
            <person name="Arakawa K."/>
            <person name="Katayama T."/>
            <person name="Toyoda A."/>
            <person name="Kunieda T."/>
        </authorList>
    </citation>
    <scope>NUCLEOTIDE SEQUENCE [LARGE SCALE GENOMIC DNA]</scope>
    <source>
        <strain evidence="2 3">YOKOZUNA-1</strain>
    </source>
</reference>
<evidence type="ECO:0000256" key="1">
    <source>
        <dbReference type="SAM" id="Phobius"/>
    </source>
</evidence>
<proteinExistence type="predicted"/>
<feature type="transmembrane region" description="Helical" evidence="1">
    <location>
        <begin position="93"/>
        <end position="120"/>
    </location>
</feature>
<keyword evidence="3" id="KW-1185">Reference proteome</keyword>
<protein>
    <submittedName>
        <fullName evidence="2">Uncharacterized protein</fullName>
    </submittedName>
</protein>
<feature type="transmembrane region" description="Helical" evidence="1">
    <location>
        <begin position="23"/>
        <end position="46"/>
    </location>
</feature>
<keyword evidence="1" id="KW-0472">Membrane</keyword>
<dbReference type="OrthoDB" id="10583979at2759"/>
<name>A0A1D1VX07_RAMVA</name>
<evidence type="ECO:0000313" key="2">
    <source>
        <dbReference type="EMBL" id="GAV03139.1"/>
    </source>
</evidence>
<feature type="transmembrane region" description="Helical" evidence="1">
    <location>
        <begin position="140"/>
        <end position="166"/>
    </location>
</feature>
<organism evidence="2 3">
    <name type="scientific">Ramazzottius varieornatus</name>
    <name type="common">Water bear</name>
    <name type="synonym">Tardigrade</name>
    <dbReference type="NCBI Taxonomy" id="947166"/>
    <lineage>
        <taxon>Eukaryota</taxon>
        <taxon>Metazoa</taxon>
        <taxon>Ecdysozoa</taxon>
        <taxon>Tardigrada</taxon>
        <taxon>Eutardigrada</taxon>
        <taxon>Parachela</taxon>
        <taxon>Hypsibioidea</taxon>
        <taxon>Ramazzottiidae</taxon>
        <taxon>Ramazzottius</taxon>
    </lineage>
</organism>
<keyword evidence="1" id="KW-1133">Transmembrane helix</keyword>
<evidence type="ECO:0000313" key="3">
    <source>
        <dbReference type="Proteomes" id="UP000186922"/>
    </source>
</evidence>